<dbReference type="SUPFAM" id="SSF54427">
    <property type="entry name" value="NTF2-like"/>
    <property type="match status" value="1"/>
</dbReference>
<evidence type="ECO:0000256" key="1">
    <source>
        <dbReference type="SAM" id="SignalP"/>
    </source>
</evidence>
<dbReference type="Gene3D" id="3.10.450.50">
    <property type="match status" value="1"/>
</dbReference>
<name>A0A318J916_9BURK</name>
<proteinExistence type="predicted"/>
<feature type="chain" id="PRO_5016305032" evidence="1">
    <location>
        <begin position="26"/>
        <end position="154"/>
    </location>
</feature>
<evidence type="ECO:0000313" key="3">
    <source>
        <dbReference type="EMBL" id="PXX44812.1"/>
    </source>
</evidence>
<sequence length="154" mass="17079">MRRFLSVSLSMLFIATSLLASQAYAAGEHAELVRQVMQTETAFAKTMEARDHKAFAEFLADESIFFSGKKVLHGKQEVAAAWKRFYEGSAAPFSWTPETVEVLDSGKLALSSGPVRDPQGKLVATFTSIWRQESPGVWRIIFDKGNDVCDCVKP</sequence>
<dbReference type="InterPro" id="IPR027843">
    <property type="entry name" value="DUF4440"/>
</dbReference>
<keyword evidence="3" id="KW-0413">Isomerase</keyword>
<reference evidence="3 4" key="1">
    <citation type="submission" date="2018-05" db="EMBL/GenBank/DDBJ databases">
        <title>Genomic Encyclopedia of Type Strains, Phase IV (KMG-IV): sequencing the most valuable type-strain genomes for metagenomic binning, comparative biology and taxonomic classification.</title>
        <authorList>
            <person name="Goeker M."/>
        </authorList>
    </citation>
    <scope>NUCLEOTIDE SEQUENCE [LARGE SCALE GENOMIC DNA]</scope>
    <source>
        <strain evidence="3 4">DSM 19792</strain>
    </source>
</reference>
<dbReference type="EMBL" id="QJKB01000002">
    <property type="protein sequence ID" value="PXX44812.1"/>
    <property type="molecule type" value="Genomic_DNA"/>
</dbReference>
<protein>
    <submittedName>
        <fullName evidence="3">Ketosteroid isomerase-like protein</fullName>
    </submittedName>
</protein>
<dbReference type="RefSeq" id="WP_211324190.1">
    <property type="nucleotide sequence ID" value="NZ_QJKB01000002.1"/>
</dbReference>
<dbReference type="GO" id="GO:0016853">
    <property type="term" value="F:isomerase activity"/>
    <property type="evidence" value="ECO:0007669"/>
    <property type="project" value="UniProtKB-KW"/>
</dbReference>
<keyword evidence="1" id="KW-0732">Signal</keyword>
<evidence type="ECO:0000259" key="2">
    <source>
        <dbReference type="Pfam" id="PF14534"/>
    </source>
</evidence>
<keyword evidence="4" id="KW-1185">Reference proteome</keyword>
<dbReference type="InterPro" id="IPR032710">
    <property type="entry name" value="NTF2-like_dom_sf"/>
</dbReference>
<feature type="domain" description="DUF4440" evidence="2">
    <location>
        <begin position="37"/>
        <end position="140"/>
    </location>
</feature>
<comment type="caution">
    <text evidence="3">The sequence shown here is derived from an EMBL/GenBank/DDBJ whole genome shotgun (WGS) entry which is preliminary data.</text>
</comment>
<gene>
    <name evidence="3" type="ORF">DFR42_10224</name>
</gene>
<dbReference type="Proteomes" id="UP000247792">
    <property type="component" value="Unassembled WGS sequence"/>
</dbReference>
<evidence type="ECO:0000313" key="4">
    <source>
        <dbReference type="Proteomes" id="UP000247792"/>
    </source>
</evidence>
<feature type="signal peptide" evidence="1">
    <location>
        <begin position="1"/>
        <end position="25"/>
    </location>
</feature>
<accession>A0A318J916</accession>
<organism evidence="3 4">
    <name type="scientific">Undibacterium pigrum</name>
    <dbReference type="NCBI Taxonomy" id="401470"/>
    <lineage>
        <taxon>Bacteria</taxon>
        <taxon>Pseudomonadati</taxon>
        <taxon>Pseudomonadota</taxon>
        <taxon>Betaproteobacteria</taxon>
        <taxon>Burkholderiales</taxon>
        <taxon>Oxalobacteraceae</taxon>
        <taxon>Undibacterium</taxon>
    </lineage>
</organism>
<dbReference type="Pfam" id="PF14534">
    <property type="entry name" value="DUF4440"/>
    <property type="match status" value="1"/>
</dbReference>
<dbReference type="AlphaFoldDB" id="A0A318J916"/>